<protein>
    <submittedName>
        <fullName evidence="1">Uncharacterized protein</fullName>
    </submittedName>
</protein>
<dbReference type="EMBL" id="MT161384">
    <property type="protein sequence ID" value="QJB22036.1"/>
    <property type="molecule type" value="Genomic_DNA"/>
</dbReference>
<keyword evidence="2" id="KW-1185">Reference proteome</keyword>
<proteinExistence type="predicted"/>
<name>A0A858NQT3_9CAUD</name>
<evidence type="ECO:0000313" key="1">
    <source>
        <dbReference type="EMBL" id="QJB22036.1"/>
    </source>
</evidence>
<evidence type="ECO:0000313" key="2">
    <source>
        <dbReference type="Proteomes" id="UP000671877"/>
    </source>
</evidence>
<reference evidence="1 2" key="1">
    <citation type="submission" date="2020-03" db="EMBL/GenBank/DDBJ databases">
        <title>Development of an integrated pest management strategy to control Xanthomonas campestris pv. campestris by using bacteriophages.</title>
        <authorList>
            <person name="Holtappels D."/>
            <person name="Rombouts S."/>
            <person name="Lavigne R."/>
            <person name="Wagemans J."/>
        </authorList>
    </citation>
    <scope>NUCLEOTIDE SEQUENCE [LARGE SCALE GENOMIC DNA]</scope>
</reference>
<gene>
    <name evidence="1" type="ORF">XccvBFoX5_gp58</name>
</gene>
<dbReference type="Proteomes" id="UP000671877">
    <property type="component" value="Segment"/>
</dbReference>
<organism evidence="1 2">
    <name type="scientific">Xanthomonas phage FoX5</name>
    <dbReference type="NCBI Taxonomy" id="2723901"/>
    <lineage>
        <taxon>Viruses</taxon>
        <taxon>Duplodnaviria</taxon>
        <taxon>Heunggongvirae</taxon>
        <taxon>Uroviricota</taxon>
        <taxon>Caudoviricetes</taxon>
        <taxon>Foxunavirus</taxon>
        <taxon>Foxunavirus fox5</taxon>
    </lineage>
</organism>
<sequence>MGMSRTLKECAHARASIELIAAERDRQIDTGRTPQRDALYHMGELSRAAASYAAPKGFRRVGSDNVTPLIWPWGPGTFKSEPQTVDGRLVELAKAGALILAEMERLLLTKS</sequence>
<accession>A0A858NQT3</accession>